<gene>
    <name evidence="1" type="ORF">B8W67_10035</name>
</gene>
<name>A0AA91PEC0_9MYCO</name>
<reference evidence="1 2" key="1">
    <citation type="submission" date="2017-04" db="EMBL/GenBank/DDBJ databases">
        <title>The new phylogeny of genus Mycobacterium.</title>
        <authorList>
            <person name="Tortoli E."/>
            <person name="Trovato A."/>
            <person name="Cirillo D.M."/>
        </authorList>
    </citation>
    <scope>NUCLEOTIDE SEQUENCE [LARGE SCALE GENOMIC DNA]</scope>
    <source>
        <strain evidence="1 2">KCTC 19819</strain>
    </source>
</reference>
<keyword evidence="2" id="KW-1185">Reference proteome</keyword>
<dbReference type="EMBL" id="NCXO01000018">
    <property type="protein sequence ID" value="OSC33698.1"/>
    <property type="molecule type" value="Genomic_DNA"/>
</dbReference>
<protein>
    <submittedName>
        <fullName evidence="1">Uncharacterized protein</fullName>
    </submittedName>
</protein>
<comment type="caution">
    <text evidence="1">The sequence shown here is derived from an EMBL/GenBank/DDBJ whole genome shotgun (WGS) entry which is preliminary data.</text>
</comment>
<dbReference type="RefSeq" id="WP_085303797.1">
    <property type="nucleotide sequence ID" value="NZ_AP022594.1"/>
</dbReference>
<organism evidence="1 2">
    <name type="scientific">Mycolicibacillus koreensis</name>
    <dbReference type="NCBI Taxonomy" id="1069220"/>
    <lineage>
        <taxon>Bacteria</taxon>
        <taxon>Bacillati</taxon>
        <taxon>Actinomycetota</taxon>
        <taxon>Actinomycetes</taxon>
        <taxon>Mycobacteriales</taxon>
        <taxon>Mycobacteriaceae</taxon>
        <taxon>Mycolicibacillus</taxon>
    </lineage>
</organism>
<accession>A0AA91PEC0</accession>
<evidence type="ECO:0000313" key="2">
    <source>
        <dbReference type="Proteomes" id="UP000193577"/>
    </source>
</evidence>
<evidence type="ECO:0000313" key="1">
    <source>
        <dbReference type="EMBL" id="OSC33698.1"/>
    </source>
</evidence>
<dbReference type="AlphaFoldDB" id="A0AA91PEC0"/>
<proteinExistence type="predicted"/>
<sequence length="278" mass="31717">MMVTDIGVLRDRMRRAAEVRKLMGQLWNEYLTRNPRQFDLIPHPDSDTQWTLVIRTVEPLPVRISTLFGEWLYLLRAALDGTIHYAAVRDSGQNPPPNERNLYFPIKDDPAKFDSSDHRRKLAALSDVTFTSLRCVQPFNAEPDHKANPLWWIDELARIDRHRCGHALAAHIVKARIGIQPPVVLVARHLPESATRRIPIDETAPMPLLDLEAPAEFDEQTLRDHIDISDAAENALDVTEWVREASPPMSRTDLDKRMAFCEQFVGDEIIAPILDGEV</sequence>
<dbReference type="Proteomes" id="UP000193577">
    <property type="component" value="Unassembled WGS sequence"/>
</dbReference>